<accession>A0A6D2JCT3</accession>
<protein>
    <submittedName>
        <fullName evidence="1">Uncharacterized protein</fullName>
    </submittedName>
</protein>
<dbReference type="Proteomes" id="UP000467841">
    <property type="component" value="Unassembled WGS sequence"/>
</dbReference>
<reference evidence="1" key="1">
    <citation type="submission" date="2020-01" db="EMBL/GenBank/DDBJ databases">
        <authorList>
            <person name="Mishra B."/>
        </authorList>
    </citation>
    <scope>NUCLEOTIDE SEQUENCE [LARGE SCALE GENOMIC DNA]</scope>
</reference>
<keyword evidence="2" id="KW-1185">Reference proteome</keyword>
<proteinExistence type="predicted"/>
<dbReference type="AlphaFoldDB" id="A0A6D2JCT3"/>
<organism evidence="1 2">
    <name type="scientific">Microthlaspi erraticum</name>
    <dbReference type="NCBI Taxonomy" id="1685480"/>
    <lineage>
        <taxon>Eukaryota</taxon>
        <taxon>Viridiplantae</taxon>
        <taxon>Streptophyta</taxon>
        <taxon>Embryophyta</taxon>
        <taxon>Tracheophyta</taxon>
        <taxon>Spermatophyta</taxon>
        <taxon>Magnoliopsida</taxon>
        <taxon>eudicotyledons</taxon>
        <taxon>Gunneridae</taxon>
        <taxon>Pentapetalae</taxon>
        <taxon>rosids</taxon>
        <taxon>malvids</taxon>
        <taxon>Brassicales</taxon>
        <taxon>Brassicaceae</taxon>
        <taxon>Coluteocarpeae</taxon>
        <taxon>Microthlaspi</taxon>
    </lineage>
</organism>
<name>A0A6D2JCT3_9BRAS</name>
<sequence length="95" mass="11143">MKPFGSANREIRPFYQNMSDWRQDETHGKIWCIPRPGPLRIGFGSLKKRPILFLDVFSAQYQPIHVGRKEARLMGNFPFAAHQNPTRLSPHIYMF</sequence>
<gene>
    <name evidence="1" type="ORF">MERR_LOCUS26630</name>
</gene>
<evidence type="ECO:0000313" key="1">
    <source>
        <dbReference type="EMBL" id="CAA7039395.1"/>
    </source>
</evidence>
<dbReference type="EMBL" id="CACVBM020001209">
    <property type="protein sequence ID" value="CAA7039395.1"/>
    <property type="molecule type" value="Genomic_DNA"/>
</dbReference>
<evidence type="ECO:0000313" key="2">
    <source>
        <dbReference type="Proteomes" id="UP000467841"/>
    </source>
</evidence>
<comment type="caution">
    <text evidence="1">The sequence shown here is derived from an EMBL/GenBank/DDBJ whole genome shotgun (WGS) entry which is preliminary data.</text>
</comment>